<organism evidence="2 3">
    <name type="scientific">Streptomyces lanatus</name>
    <dbReference type="NCBI Taxonomy" id="66900"/>
    <lineage>
        <taxon>Bacteria</taxon>
        <taxon>Bacillati</taxon>
        <taxon>Actinomycetota</taxon>
        <taxon>Actinomycetes</taxon>
        <taxon>Kitasatosporales</taxon>
        <taxon>Streptomycetaceae</taxon>
        <taxon>Streptomyces</taxon>
    </lineage>
</organism>
<evidence type="ECO:0000256" key="1">
    <source>
        <dbReference type="SAM" id="SignalP"/>
    </source>
</evidence>
<dbReference type="EMBL" id="JBEPFB010000017">
    <property type="protein sequence ID" value="MER7377307.1"/>
    <property type="molecule type" value="Genomic_DNA"/>
</dbReference>
<reference evidence="2 3" key="1">
    <citation type="submission" date="2024-06" db="EMBL/GenBank/DDBJ databases">
        <title>The Natural Products Discovery Center: Release of the First 8490 Sequenced Strains for Exploring Actinobacteria Biosynthetic Diversity.</title>
        <authorList>
            <person name="Kalkreuter E."/>
            <person name="Kautsar S.A."/>
            <person name="Yang D."/>
            <person name="Bader C.D."/>
            <person name="Teijaro C.N."/>
            <person name="Fluegel L."/>
            <person name="Davis C.M."/>
            <person name="Simpson J.R."/>
            <person name="Lauterbach L."/>
            <person name="Steele A.D."/>
            <person name="Gui C."/>
            <person name="Meng S."/>
            <person name="Li G."/>
            <person name="Viehrig K."/>
            <person name="Ye F."/>
            <person name="Su P."/>
            <person name="Kiefer A.F."/>
            <person name="Nichols A."/>
            <person name="Cepeda A.J."/>
            <person name="Yan W."/>
            <person name="Fan B."/>
            <person name="Jiang Y."/>
            <person name="Adhikari A."/>
            <person name="Zheng C.-J."/>
            <person name="Schuster L."/>
            <person name="Cowan T.M."/>
            <person name="Smanski M.J."/>
            <person name="Chevrette M.G."/>
            <person name="De Carvalho L.P.S."/>
            <person name="Shen B."/>
        </authorList>
    </citation>
    <scope>NUCLEOTIDE SEQUENCE [LARGE SCALE GENOMIC DNA]</scope>
    <source>
        <strain evidence="2 3">NPDC000155</strain>
    </source>
</reference>
<dbReference type="RefSeq" id="WP_190074042.1">
    <property type="nucleotide sequence ID" value="NZ_BNBM01000017.1"/>
</dbReference>
<feature type="signal peptide" evidence="1">
    <location>
        <begin position="1"/>
        <end position="28"/>
    </location>
</feature>
<gene>
    <name evidence="2" type="ORF">ABT384_32225</name>
</gene>
<name>A0ABV1Y0B9_9ACTN</name>
<feature type="chain" id="PRO_5046828822" description="Secreted protein" evidence="1">
    <location>
        <begin position="29"/>
        <end position="91"/>
    </location>
</feature>
<evidence type="ECO:0000313" key="3">
    <source>
        <dbReference type="Proteomes" id="UP001486207"/>
    </source>
</evidence>
<dbReference type="Proteomes" id="UP001486207">
    <property type="component" value="Unassembled WGS sequence"/>
</dbReference>
<keyword evidence="3" id="KW-1185">Reference proteome</keyword>
<protein>
    <recommendedName>
        <fullName evidence="4">Secreted protein</fullName>
    </recommendedName>
</protein>
<comment type="caution">
    <text evidence="2">The sequence shown here is derived from an EMBL/GenBank/DDBJ whole genome shotgun (WGS) entry which is preliminary data.</text>
</comment>
<accession>A0ABV1Y0B9</accession>
<dbReference type="PROSITE" id="PS51257">
    <property type="entry name" value="PROKAR_LIPOPROTEIN"/>
    <property type="match status" value="1"/>
</dbReference>
<keyword evidence="1" id="KW-0732">Signal</keyword>
<evidence type="ECO:0000313" key="2">
    <source>
        <dbReference type="EMBL" id="MER7377307.1"/>
    </source>
</evidence>
<sequence length="91" mass="10575">MRMTNDHRRRLRAWAVFGTAMTTAACGAAWMVSAWEDVSRGNGVSVQRETKSPEEIREYWTSERVRRAEPAEMPVWVPCEHFPHSLAPRCW</sequence>
<evidence type="ECO:0008006" key="4">
    <source>
        <dbReference type="Google" id="ProtNLM"/>
    </source>
</evidence>
<proteinExistence type="predicted"/>